<keyword evidence="2" id="KW-0812">Transmembrane</keyword>
<dbReference type="InterPro" id="IPR056120">
    <property type="entry name" value="DUF7703"/>
</dbReference>
<dbReference type="PANTHER" id="PTHR37013:SF4">
    <property type="entry name" value="INTEGRAL MEMBRANE PROTEIN"/>
    <property type="match status" value="1"/>
</dbReference>
<dbReference type="Pfam" id="PF24802">
    <property type="entry name" value="DUF7703"/>
    <property type="match status" value="1"/>
</dbReference>
<feature type="transmembrane region" description="Helical" evidence="2">
    <location>
        <begin position="203"/>
        <end position="225"/>
    </location>
</feature>
<comment type="caution">
    <text evidence="4">The sequence shown here is derived from an EMBL/GenBank/DDBJ whole genome shotgun (WGS) entry which is preliminary data.</text>
</comment>
<evidence type="ECO:0000313" key="4">
    <source>
        <dbReference type="EMBL" id="KAL2795429.1"/>
    </source>
</evidence>
<dbReference type="Proteomes" id="UP001610563">
    <property type="component" value="Unassembled WGS sequence"/>
</dbReference>
<keyword evidence="2" id="KW-1133">Transmembrane helix</keyword>
<feature type="transmembrane region" description="Helical" evidence="2">
    <location>
        <begin position="64"/>
        <end position="84"/>
    </location>
</feature>
<keyword evidence="5" id="KW-1185">Reference proteome</keyword>
<evidence type="ECO:0000256" key="1">
    <source>
        <dbReference type="SAM" id="MobiDB-lite"/>
    </source>
</evidence>
<dbReference type="EMBL" id="JBFTWV010000035">
    <property type="protein sequence ID" value="KAL2795429.1"/>
    <property type="molecule type" value="Genomic_DNA"/>
</dbReference>
<evidence type="ECO:0000313" key="5">
    <source>
        <dbReference type="Proteomes" id="UP001610563"/>
    </source>
</evidence>
<dbReference type="PANTHER" id="PTHR37013">
    <property type="entry name" value="INTEGRAL MEMBRANE PROTEIN (AFU_ORTHOLOGUE AFUA_1G05950)-RELATED"/>
    <property type="match status" value="1"/>
</dbReference>
<feature type="transmembrane region" description="Helical" evidence="2">
    <location>
        <begin position="6"/>
        <end position="25"/>
    </location>
</feature>
<feature type="region of interest" description="Disordered" evidence="1">
    <location>
        <begin position="275"/>
        <end position="296"/>
    </location>
</feature>
<name>A0ABR4G8T6_9EURO</name>
<accession>A0ABR4G8T6</accession>
<gene>
    <name evidence="4" type="ORF">BJX66DRAFT_336989</name>
</gene>
<keyword evidence="2" id="KW-0472">Membrane</keyword>
<organism evidence="4 5">
    <name type="scientific">Aspergillus keveii</name>
    <dbReference type="NCBI Taxonomy" id="714993"/>
    <lineage>
        <taxon>Eukaryota</taxon>
        <taxon>Fungi</taxon>
        <taxon>Dikarya</taxon>
        <taxon>Ascomycota</taxon>
        <taxon>Pezizomycotina</taxon>
        <taxon>Eurotiomycetes</taxon>
        <taxon>Eurotiomycetidae</taxon>
        <taxon>Eurotiales</taxon>
        <taxon>Aspergillaceae</taxon>
        <taxon>Aspergillus</taxon>
        <taxon>Aspergillus subgen. Nidulantes</taxon>
    </lineage>
</organism>
<feature type="domain" description="DUF7703" evidence="3">
    <location>
        <begin position="8"/>
        <end position="251"/>
    </location>
</feature>
<evidence type="ECO:0000259" key="3">
    <source>
        <dbReference type="Pfam" id="PF24802"/>
    </source>
</evidence>
<protein>
    <submittedName>
        <fullName evidence="4">Integral membrane protein</fullName>
    </submittedName>
</protein>
<feature type="transmembrane region" description="Helical" evidence="2">
    <location>
        <begin position="32"/>
        <end position="52"/>
    </location>
</feature>
<sequence length="296" mass="32679">MALGGLHSITWYLGIELTISLLFVFRRRRGLYFWSCVLVAWGAILNSVFGLLLEYCLWPDSVPVFTLIFISWGMMVVSQSWVLYSRLHLLLPGAIALKVIKRLLASSSVILLLPGLVICIVSQARPSDHRLTNIFMIWGRVQLVAFLIQETALCTLYMVQAHRYLTSCAPLHERTWSAPSSTGTMSVSTQTTEERTALQHLTLVNILIIVPDIASLAIMLANLFYLQAAVNSCVHAVKLKVEFAILNRLQDLVSNRAAPDLYIANEATVVASSLPDMGRGDGADSGVQLVHSPRGS</sequence>
<feature type="transmembrane region" description="Helical" evidence="2">
    <location>
        <begin position="104"/>
        <end position="125"/>
    </location>
</feature>
<reference evidence="4 5" key="1">
    <citation type="submission" date="2024-07" db="EMBL/GenBank/DDBJ databases">
        <title>Section-level genome sequencing and comparative genomics of Aspergillus sections Usti and Cavernicolus.</title>
        <authorList>
            <consortium name="Lawrence Berkeley National Laboratory"/>
            <person name="Nybo J.L."/>
            <person name="Vesth T.C."/>
            <person name="Theobald S."/>
            <person name="Frisvad J.C."/>
            <person name="Larsen T.O."/>
            <person name="Kjaerboelling I."/>
            <person name="Rothschild-Mancinelli K."/>
            <person name="Lyhne E.K."/>
            <person name="Kogle M.E."/>
            <person name="Barry K."/>
            <person name="Clum A."/>
            <person name="Na H."/>
            <person name="Ledsgaard L."/>
            <person name="Lin J."/>
            <person name="Lipzen A."/>
            <person name="Kuo A."/>
            <person name="Riley R."/>
            <person name="Mondo S."/>
            <person name="Labutti K."/>
            <person name="Haridas S."/>
            <person name="Pangalinan J."/>
            <person name="Salamov A.A."/>
            <person name="Simmons B.A."/>
            <person name="Magnuson J.K."/>
            <person name="Chen J."/>
            <person name="Drula E."/>
            <person name="Henrissat B."/>
            <person name="Wiebenga A."/>
            <person name="Lubbers R.J."/>
            <person name="Gomes A.C."/>
            <person name="Makela M.R."/>
            <person name="Stajich J."/>
            <person name="Grigoriev I.V."/>
            <person name="Mortensen U.H."/>
            <person name="De Vries R.P."/>
            <person name="Baker S.E."/>
            <person name="Andersen M.R."/>
        </authorList>
    </citation>
    <scope>NUCLEOTIDE SEQUENCE [LARGE SCALE GENOMIC DNA]</scope>
    <source>
        <strain evidence="4 5">CBS 209.92</strain>
    </source>
</reference>
<proteinExistence type="predicted"/>
<evidence type="ECO:0000256" key="2">
    <source>
        <dbReference type="SAM" id="Phobius"/>
    </source>
</evidence>